<dbReference type="AlphaFoldDB" id="A0A1I7LW46"/>
<evidence type="ECO:0000313" key="10">
    <source>
        <dbReference type="EMBL" id="SFV13905.1"/>
    </source>
</evidence>
<feature type="transmembrane region" description="Helical" evidence="9">
    <location>
        <begin position="205"/>
        <end position="225"/>
    </location>
</feature>
<organism evidence="10 11">
    <name type="scientific">Pseudoduganella namucuonensis</name>
    <dbReference type="NCBI Taxonomy" id="1035707"/>
    <lineage>
        <taxon>Bacteria</taxon>
        <taxon>Pseudomonadati</taxon>
        <taxon>Pseudomonadota</taxon>
        <taxon>Betaproteobacteria</taxon>
        <taxon>Burkholderiales</taxon>
        <taxon>Oxalobacteraceae</taxon>
        <taxon>Telluria group</taxon>
        <taxon>Pseudoduganella</taxon>
    </lineage>
</organism>
<dbReference type="GO" id="GO:0009306">
    <property type="term" value="P:protein secretion"/>
    <property type="evidence" value="ECO:0007669"/>
    <property type="project" value="InterPro"/>
</dbReference>
<evidence type="ECO:0000256" key="3">
    <source>
        <dbReference type="ARBA" id="ARBA00022448"/>
    </source>
</evidence>
<dbReference type="EMBL" id="FPBO01000040">
    <property type="protein sequence ID" value="SFV13905.1"/>
    <property type="molecule type" value="Genomic_DNA"/>
</dbReference>
<keyword evidence="4" id="KW-1003">Cell membrane</keyword>
<evidence type="ECO:0000313" key="11">
    <source>
        <dbReference type="Proteomes" id="UP000199391"/>
    </source>
</evidence>
<keyword evidence="5" id="KW-0997">Cell inner membrane</keyword>
<dbReference type="GO" id="GO:0005886">
    <property type="term" value="C:plasma membrane"/>
    <property type="evidence" value="ECO:0007669"/>
    <property type="project" value="UniProtKB-SubCell"/>
</dbReference>
<dbReference type="InterPro" id="IPR042193">
    <property type="entry name" value="FHIPEP_3"/>
</dbReference>
<dbReference type="RefSeq" id="WP_093559698.1">
    <property type="nucleotide sequence ID" value="NZ_FPBO01000040.1"/>
</dbReference>
<dbReference type="PIRSF" id="PIRSF005419">
    <property type="entry name" value="FlhA"/>
    <property type="match status" value="1"/>
</dbReference>
<keyword evidence="8 9" id="KW-0472">Membrane</keyword>
<evidence type="ECO:0000256" key="2">
    <source>
        <dbReference type="ARBA" id="ARBA00008835"/>
    </source>
</evidence>
<dbReference type="InterPro" id="IPR042194">
    <property type="entry name" value="FHIPEP_1"/>
</dbReference>
<reference evidence="11" key="1">
    <citation type="submission" date="2016-10" db="EMBL/GenBank/DDBJ databases">
        <authorList>
            <person name="Varghese N."/>
            <person name="Submissions S."/>
        </authorList>
    </citation>
    <scope>NUCLEOTIDE SEQUENCE [LARGE SCALE GENOMIC DNA]</scope>
    <source>
        <strain evidence="11">CGMCC 1.11014</strain>
    </source>
</reference>
<feature type="transmembrane region" description="Helical" evidence="9">
    <location>
        <begin position="21"/>
        <end position="41"/>
    </location>
</feature>
<dbReference type="PANTHER" id="PTHR30161:SF2">
    <property type="entry name" value="INVASION PROTEIN INVA"/>
    <property type="match status" value="1"/>
</dbReference>
<keyword evidence="7 9" id="KW-1133">Transmembrane helix</keyword>
<dbReference type="PANTHER" id="PTHR30161">
    <property type="entry name" value="FLAGELLAR EXPORT PROTEIN, MEMBRANE FLHA SUBUNIT-RELATED"/>
    <property type="match status" value="1"/>
</dbReference>
<feature type="transmembrane region" description="Helical" evidence="9">
    <location>
        <begin position="110"/>
        <end position="136"/>
    </location>
</feature>
<dbReference type="Gene3D" id="3.40.30.60">
    <property type="entry name" value="FHIPEP family, domain 1"/>
    <property type="match status" value="1"/>
</dbReference>
<protein>
    <submittedName>
        <fullName evidence="10">Type III secretion protein V</fullName>
    </submittedName>
</protein>
<keyword evidence="3" id="KW-0813">Transport</keyword>
<dbReference type="InterPro" id="IPR025505">
    <property type="entry name" value="FHIPEP_CS"/>
</dbReference>
<keyword evidence="6 9" id="KW-0812">Transmembrane</keyword>
<dbReference type="PROSITE" id="PS00994">
    <property type="entry name" value="FHIPEP"/>
    <property type="match status" value="1"/>
</dbReference>
<accession>A0A1I7LW46</accession>
<dbReference type="STRING" id="1035707.SAMN05216552_104039"/>
<evidence type="ECO:0000256" key="6">
    <source>
        <dbReference type="ARBA" id="ARBA00022692"/>
    </source>
</evidence>
<dbReference type="InterPro" id="IPR001712">
    <property type="entry name" value="T3SS_FHIPEP"/>
</dbReference>
<dbReference type="InterPro" id="IPR042196">
    <property type="entry name" value="FHIPEP_4"/>
</dbReference>
<proteinExistence type="inferred from homology"/>
<dbReference type="Gene3D" id="3.40.50.12790">
    <property type="entry name" value="FHIPEP family, domain 4"/>
    <property type="match status" value="1"/>
</dbReference>
<evidence type="ECO:0000256" key="4">
    <source>
        <dbReference type="ARBA" id="ARBA00022475"/>
    </source>
</evidence>
<comment type="similarity">
    <text evidence="2">Belongs to the FHIPEP (flagella/HR/invasion proteins export pore) family.</text>
</comment>
<dbReference type="InterPro" id="IPR006302">
    <property type="entry name" value="T3SS_HrcV"/>
</dbReference>
<dbReference type="PRINTS" id="PR00949">
    <property type="entry name" value="TYPE3IMAPROT"/>
</dbReference>
<keyword evidence="11" id="KW-1185">Reference proteome</keyword>
<feature type="transmembrane region" description="Helical" evidence="9">
    <location>
        <begin position="237"/>
        <end position="263"/>
    </location>
</feature>
<evidence type="ECO:0000256" key="8">
    <source>
        <dbReference type="ARBA" id="ARBA00023136"/>
    </source>
</evidence>
<dbReference type="NCBIfam" id="TIGR01399">
    <property type="entry name" value="hrcV"/>
    <property type="match status" value="1"/>
</dbReference>
<evidence type="ECO:0000256" key="7">
    <source>
        <dbReference type="ARBA" id="ARBA00022989"/>
    </source>
</evidence>
<sequence>MNLLAVVVKLNGYAAKVAQRAELIAAALVIGIVFMLVLPMPHALLDLLIALNLCVSGLIVVVSMYMSGATAFSTFPAVLLLTTLFRLAISVSTTRLILLEGDAGAIVETFGQFVVGGNLVVGLVIFLILTVVQFIVITKGSERVSEVSARFTLDAMPGKQMSIDSDLRAGLLTAEEARAKRAHLGQESQLHGAMDGAMKFVKGDAIAGLCIMAINMIGGISIGVMQRGLPAGEALKVYSILSIGDALISQIPALLISLGAGMITTRVTAEHMDADGEPIATNIGQDIVKELFAEPKALLTAAAIMLLFASIPGMPTVTFMLLALGLAGGGVLGLLRPLADVENARQEAQADVENAVIVDLTNFAATLPFVLRFSEQMEGTPEAETIRTAVRVMRNMIIDRRGVPDLKPIDFQYKDTVPFGRVQFLMGEVPLVDEEIRLGWGVVRETAERMAELGFTAFELPIAGTRRRRVWARIEDEDQLREAGIQFQRFEHVLGSDIEVEMLRNCAMFLGVNEVIRFTRWAERRYPELGKEVNKHVPLTRLTEVVQRLTREGVSLRNARLLLETTLDWAQKERDPDVVADYVRLALKRQMCHEVARDGVIEVILLAPELEDRLRNAMRQTSQGTYLDLDAETEQMVLDRLAELITNNCSPITPPVMVTAADIRRSVRKLIEEEFFPVPVFAFSELTQHAKVQPVGMVEL</sequence>
<gene>
    <name evidence="10" type="ORF">SAMN05216552_104039</name>
</gene>
<name>A0A1I7LW46_9BURK</name>
<dbReference type="Pfam" id="PF00771">
    <property type="entry name" value="FHIPEP"/>
    <property type="match status" value="1"/>
</dbReference>
<dbReference type="Proteomes" id="UP000199391">
    <property type="component" value="Unassembled WGS sequence"/>
</dbReference>
<evidence type="ECO:0000256" key="5">
    <source>
        <dbReference type="ARBA" id="ARBA00022519"/>
    </source>
</evidence>
<comment type="subcellular location">
    <subcellularLocation>
        <location evidence="1">Cell inner membrane</location>
        <topology evidence="1">Multi-pass membrane protein</topology>
    </subcellularLocation>
</comment>
<evidence type="ECO:0000256" key="9">
    <source>
        <dbReference type="SAM" id="Phobius"/>
    </source>
</evidence>
<dbReference type="OrthoDB" id="9759185at2"/>
<feature type="transmembrane region" description="Helical" evidence="9">
    <location>
        <begin position="47"/>
        <end position="66"/>
    </location>
</feature>
<feature type="transmembrane region" description="Helical" evidence="9">
    <location>
        <begin position="78"/>
        <end position="98"/>
    </location>
</feature>
<evidence type="ECO:0000256" key="1">
    <source>
        <dbReference type="ARBA" id="ARBA00004429"/>
    </source>
</evidence>
<dbReference type="Gene3D" id="1.10.8.540">
    <property type="entry name" value="FHIPEP family, domain 3"/>
    <property type="match status" value="1"/>
</dbReference>